<feature type="region of interest" description="Disordered" evidence="2">
    <location>
        <begin position="276"/>
        <end position="295"/>
    </location>
</feature>
<dbReference type="InterPro" id="IPR042477">
    <property type="entry name" value="HMGXB4"/>
</dbReference>
<proteinExistence type="predicted"/>
<dbReference type="InterPro" id="IPR036910">
    <property type="entry name" value="HMG_box_dom_sf"/>
</dbReference>
<dbReference type="GeneID" id="105428391"/>
<dbReference type="RefSeq" id="XP_011638990.1">
    <property type="nucleotide sequence ID" value="XM_011640688.2"/>
</dbReference>
<keyword evidence="1" id="KW-0539">Nucleus</keyword>
<dbReference type="PANTHER" id="PTHR46584:SF1">
    <property type="entry name" value="HMG DOMAIN-CONTAINING PROTEIN 4"/>
    <property type="match status" value="1"/>
</dbReference>
<protein>
    <submittedName>
        <fullName evidence="5">HMG box-containing protein 4 isoform X3</fullName>
    </submittedName>
</protein>
<evidence type="ECO:0000313" key="4">
    <source>
        <dbReference type="Proteomes" id="UP000504615"/>
    </source>
</evidence>
<dbReference type="Gene3D" id="1.10.30.10">
    <property type="entry name" value="High mobility group box domain"/>
    <property type="match status" value="1"/>
</dbReference>
<organism evidence="4 5">
    <name type="scientific">Pogonomyrmex barbatus</name>
    <name type="common">red harvester ant</name>
    <dbReference type="NCBI Taxonomy" id="144034"/>
    <lineage>
        <taxon>Eukaryota</taxon>
        <taxon>Metazoa</taxon>
        <taxon>Ecdysozoa</taxon>
        <taxon>Arthropoda</taxon>
        <taxon>Hexapoda</taxon>
        <taxon>Insecta</taxon>
        <taxon>Pterygota</taxon>
        <taxon>Neoptera</taxon>
        <taxon>Endopterygota</taxon>
        <taxon>Hymenoptera</taxon>
        <taxon>Apocrita</taxon>
        <taxon>Aculeata</taxon>
        <taxon>Formicoidea</taxon>
        <taxon>Formicidae</taxon>
        <taxon>Myrmicinae</taxon>
        <taxon>Pogonomyrmex</taxon>
    </lineage>
</organism>
<dbReference type="PANTHER" id="PTHR46584">
    <property type="entry name" value="HMG DOMAIN-CONTAINING PROTEIN 4"/>
    <property type="match status" value="1"/>
</dbReference>
<feature type="domain" description="HMG box" evidence="3">
    <location>
        <begin position="170"/>
        <end position="229"/>
    </location>
</feature>
<evidence type="ECO:0000259" key="3">
    <source>
        <dbReference type="PROSITE" id="PS50118"/>
    </source>
</evidence>
<dbReference type="SUPFAM" id="SSF47095">
    <property type="entry name" value="HMG-box"/>
    <property type="match status" value="1"/>
</dbReference>
<feature type="compositionally biased region" description="Low complexity" evidence="2">
    <location>
        <begin position="276"/>
        <end position="289"/>
    </location>
</feature>
<feature type="compositionally biased region" description="Polar residues" evidence="2">
    <location>
        <begin position="82"/>
        <end position="98"/>
    </location>
</feature>
<name>A0A6I9WDL3_9HYME</name>
<dbReference type="OrthoDB" id="4777606at2759"/>
<feature type="region of interest" description="Disordered" evidence="2">
    <location>
        <begin position="1"/>
        <end position="52"/>
    </location>
</feature>
<dbReference type="CDD" id="cd00084">
    <property type="entry name" value="HMG-box_SF"/>
    <property type="match status" value="1"/>
</dbReference>
<gene>
    <name evidence="5" type="primary">LOC105428391</name>
</gene>
<feature type="region of interest" description="Disordered" evidence="2">
    <location>
        <begin position="82"/>
        <end position="140"/>
    </location>
</feature>
<keyword evidence="1" id="KW-0238">DNA-binding</keyword>
<feature type="DNA-binding region" description="HMG box" evidence="1">
    <location>
        <begin position="170"/>
        <end position="229"/>
    </location>
</feature>
<dbReference type="Proteomes" id="UP000504615">
    <property type="component" value="Unplaced"/>
</dbReference>
<dbReference type="InterPro" id="IPR009071">
    <property type="entry name" value="HMG_box_dom"/>
</dbReference>
<evidence type="ECO:0000256" key="2">
    <source>
        <dbReference type="SAM" id="MobiDB-lite"/>
    </source>
</evidence>
<accession>A0A6I9WDL3</accession>
<dbReference type="PROSITE" id="PS50118">
    <property type="entry name" value="HMG_BOX_2"/>
    <property type="match status" value="1"/>
</dbReference>
<dbReference type="GO" id="GO:0005634">
    <property type="term" value="C:nucleus"/>
    <property type="evidence" value="ECO:0007669"/>
    <property type="project" value="UniProtKB-UniRule"/>
</dbReference>
<dbReference type="GO" id="GO:0003677">
    <property type="term" value="F:DNA binding"/>
    <property type="evidence" value="ECO:0007669"/>
    <property type="project" value="UniProtKB-UniRule"/>
</dbReference>
<evidence type="ECO:0000313" key="5">
    <source>
        <dbReference type="RefSeq" id="XP_011638990.1"/>
    </source>
</evidence>
<dbReference type="Pfam" id="PF00505">
    <property type="entry name" value="HMG_box"/>
    <property type="match status" value="1"/>
</dbReference>
<evidence type="ECO:0000256" key="1">
    <source>
        <dbReference type="PROSITE-ProRule" id="PRU00267"/>
    </source>
</evidence>
<sequence>MDVFGSSRVRAQKGDDLEVTGISRSGRVRKKSSKLVDFESPDDLTENKLKRQKAQQLQTQHLLDQYEIQQQQQILPIQSNQASNIGQQKKNSGSNHVQQRLKMDPLSDNEAQSSSSESDDPSGINEDERYSMDSGSDNEVDPLMIDEREMGFRKLEPPAGKTKAQRKDKGKTRFTAYMLWAKKIRQELLEQSPYMDFAAISKRLGELWATVPHLEKYNWRRRAKRLAAKPHPLPNKDEPVWKMPPPASRKKFINKIGNGKETKPSTKKTIQLGMPSVVGNVPVSPPSNRNSKDLVNEPVIGTGMYKVVGTQPIDVAAHLKLLGESLTIIGERLKEHDGQIAVSGSLSVLLDSLLCALGPLICLTQQLPETNGARPETLSQMLDNIAYLMPGL</sequence>
<reference evidence="5" key="1">
    <citation type="submission" date="2025-08" db="UniProtKB">
        <authorList>
            <consortium name="RefSeq"/>
        </authorList>
    </citation>
    <scope>IDENTIFICATION</scope>
</reference>
<dbReference type="AlphaFoldDB" id="A0A6I9WDL3"/>
<keyword evidence="4" id="KW-1185">Reference proteome</keyword>